<reference evidence="2" key="2">
    <citation type="journal article" date="2015" name="Fish Shellfish Immunol.">
        <title>Early steps in the European eel (Anguilla anguilla)-Vibrio vulnificus interaction in the gills: Role of the RtxA13 toxin.</title>
        <authorList>
            <person name="Callol A."/>
            <person name="Pajuelo D."/>
            <person name="Ebbesson L."/>
            <person name="Teles M."/>
            <person name="MacKenzie S."/>
            <person name="Amaro C."/>
        </authorList>
    </citation>
    <scope>NUCLEOTIDE SEQUENCE</scope>
</reference>
<evidence type="ECO:0000313" key="2">
    <source>
        <dbReference type="EMBL" id="JAH11625.1"/>
    </source>
</evidence>
<organism evidence="2">
    <name type="scientific">Anguilla anguilla</name>
    <name type="common">European freshwater eel</name>
    <name type="synonym">Muraena anguilla</name>
    <dbReference type="NCBI Taxonomy" id="7936"/>
    <lineage>
        <taxon>Eukaryota</taxon>
        <taxon>Metazoa</taxon>
        <taxon>Chordata</taxon>
        <taxon>Craniata</taxon>
        <taxon>Vertebrata</taxon>
        <taxon>Euteleostomi</taxon>
        <taxon>Actinopterygii</taxon>
        <taxon>Neopterygii</taxon>
        <taxon>Teleostei</taxon>
        <taxon>Anguilliformes</taxon>
        <taxon>Anguillidae</taxon>
        <taxon>Anguilla</taxon>
    </lineage>
</organism>
<name>A0A0E9Q5K1_ANGAN</name>
<evidence type="ECO:0000256" key="1">
    <source>
        <dbReference type="SAM" id="MobiDB-lite"/>
    </source>
</evidence>
<reference evidence="2" key="1">
    <citation type="submission" date="2014-11" db="EMBL/GenBank/DDBJ databases">
        <authorList>
            <person name="Amaro Gonzalez C."/>
        </authorList>
    </citation>
    <scope>NUCLEOTIDE SEQUENCE</scope>
</reference>
<feature type="region of interest" description="Disordered" evidence="1">
    <location>
        <begin position="1"/>
        <end position="27"/>
    </location>
</feature>
<accession>A0A0E9Q5K1</accession>
<proteinExistence type="predicted"/>
<protein>
    <submittedName>
        <fullName evidence="2">Uncharacterized protein</fullName>
    </submittedName>
</protein>
<dbReference type="AlphaFoldDB" id="A0A0E9Q5K1"/>
<sequence>MTSTKKRKQFKGGCQRRRKIFGPRKSD</sequence>
<dbReference type="EMBL" id="GBXM01096952">
    <property type="protein sequence ID" value="JAH11625.1"/>
    <property type="molecule type" value="Transcribed_RNA"/>
</dbReference>